<dbReference type="GO" id="GO:0008270">
    <property type="term" value="F:zinc ion binding"/>
    <property type="evidence" value="ECO:0007669"/>
    <property type="project" value="UniProtKB-KW"/>
</dbReference>
<dbReference type="AlphaFoldDB" id="A0AA88XRW2"/>
<evidence type="ECO:0000256" key="3">
    <source>
        <dbReference type="ARBA" id="ARBA00022833"/>
    </source>
</evidence>
<keyword evidence="3" id="KW-0862">Zinc</keyword>
<dbReference type="Pfam" id="PF04500">
    <property type="entry name" value="FLYWCH"/>
    <property type="match status" value="1"/>
</dbReference>
<dbReference type="EMBL" id="VSWD01000012">
    <property type="protein sequence ID" value="KAK3086377.1"/>
    <property type="molecule type" value="Genomic_DNA"/>
</dbReference>
<evidence type="ECO:0000256" key="1">
    <source>
        <dbReference type="ARBA" id="ARBA00022723"/>
    </source>
</evidence>
<gene>
    <name evidence="5" type="ORF">FSP39_017564</name>
</gene>
<evidence type="ECO:0000313" key="6">
    <source>
        <dbReference type="Proteomes" id="UP001186944"/>
    </source>
</evidence>
<dbReference type="PANTHER" id="PTHR20956:SF12">
    <property type="entry name" value="FLYWCH-TYPE DOMAIN-CONTAINING PROTEIN"/>
    <property type="match status" value="1"/>
</dbReference>
<name>A0AA88XRW2_PINIB</name>
<evidence type="ECO:0000259" key="4">
    <source>
        <dbReference type="Pfam" id="PF04500"/>
    </source>
</evidence>
<reference evidence="5" key="1">
    <citation type="submission" date="2019-08" db="EMBL/GenBank/DDBJ databases">
        <title>The improved chromosome-level genome for the pearl oyster Pinctada fucata martensii using PacBio sequencing and Hi-C.</title>
        <authorList>
            <person name="Zheng Z."/>
        </authorList>
    </citation>
    <scope>NUCLEOTIDE SEQUENCE</scope>
    <source>
        <strain evidence="5">ZZ-2019</strain>
        <tissue evidence="5">Adductor muscle</tissue>
    </source>
</reference>
<organism evidence="5 6">
    <name type="scientific">Pinctada imbricata</name>
    <name type="common">Atlantic pearl-oyster</name>
    <name type="synonym">Pinctada martensii</name>
    <dbReference type="NCBI Taxonomy" id="66713"/>
    <lineage>
        <taxon>Eukaryota</taxon>
        <taxon>Metazoa</taxon>
        <taxon>Spiralia</taxon>
        <taxon>Lophotrochozoa</taxon>
        <taxon>Mollusca</taxon>
        <taxon>Bivalvia</taxon>
        <taxon>Autobranchia</taxon>
        <taxon>Pteriomorphia</taxon>
        <taxon>Pterioida</taxon>
        <taxon>Pterioidea</taxon>
        <taxon>Pteriidae</taxon>
        <taxon>Pinctada</taxon>
    </lineage>
</organism>
<dbReference type="Proteomes" id="UP001186944">
    <property type="component" value="Unassembled WGS sequence"/>
</dbReference>
<keyword evidence="1" id="KW-0479">Metal-binding</keyword>
<comment type="caution">
    <text evidence="5">The sequence shown here is derived from an EMBL/GenBank/DDBJ whole genome shotgun (WGS) entry which is preliminary data.</text>
</comment>
<sequence length="314" mass="35935">MDNTFPEVQVGESSETQFSLIEKGTERGKTMLTDSKGFIYTIKRKLKKSVDWVCSIRGRHKKCLATVKQQGDHFKPGPRPHNHPPAPGVNVAVKVAKEVKTKASTEVFRPASEIVEEVMLELGDPSMPEASRPKFTNLARRANRLREKTRPKQPADLEFVIDENYIPDGFLRSDIRVDNERHLIFATDRQLGVLATAKTWYIDATFKVVRAPFYQMLSVHAFISSGSEIKQVPLAFALMSRRRTKDYIAVIVIFVIDHCMINEVPYCLSIWLLFSIVFSFNEILFTSIYRYTRPSCVSYPMWTLRQQSGLQPDV</sequence>
<dbReference type="InterPro" id="IPR007588">
    <property type="entry name" value="Znf_FLYWCH"/>
</dbReference>
<keyword evidence="2" id="KW-0863">Zinc-finger</keyword>
<keyword evidence="6" id="KW-1185">Reference proteome</keyword>
<evidence type="ECO:0000313" key="5">
    <source>
        <dbReference type="EMBL" id="KAK3086377.1"/>
    </source>
</evidence>
<proteinExistence type="predicted"/>
<feature type="domain" description="FLYWCH-type" evidence="4">
    <location>
        <begin position="25"/>
        <end position="83"/>
    </location>
</feature>
<protein>
    <recommendedName>
        <fullName evidence="4">FLYWCH-type domain-containing protein</fullName>
    </recommendedName>
</protein>
<dbReference type="PANTHER" id="PTHR20956">
    <property type="entry name" value="HEH2P"/>
    <property type="match status" value="1"/>
</dbReference>
<evidence type="ECO:0000256" key="2">
    <source>
        <dbReference type="ARBA" id="ARBA00022771"/>
    </source>
</evidence>
<accession>A0AA88XRW2</accession>
<dbReference type="Gene3D" id="2.20.25.240">
    <property type="match status" value="1"/>
</dbReference>